<keyword evidence="4" id="KW-1133">Transmembrane helix</keyword>
<dbReference type="RefSeq" id="XP_018182052.1">
    <property type="nucleotide sequence ID" value="XM_018319578.1"/>
</dbReference>
<dbReference type="GO" id="GO:0043386">
    <property type="term" value="P:mycotoxin biosynthetic process"/>
    <property type="evidence" value="ECO:0007669"/>
    <property type="project" value="InterPro"/>
</dbReference>
<dbReference type="EMBL" id="LSBI01000002">
    <property type="protein sequence ID" value="OAQ93333.1"/>
    <property type="molecule type" value="Genomic_DNA"/>
</dbReference>
<evidence type="ECO:0000313" key="6">
    <source>
        <dbReference type="EMBL" id="OAQ93333.1"/>
    </source>
</evidence>
<dbReference type="Pfam" id="PF11807">
    <property type="entry name" value="UstYa"/>
    <property type="match status" value="1"/>
</dbReference>
<dbReference type="OMA" id="DWAKEHH"/>
<dbReference type="OrthoDB" id="4936991at2759"/>
<dbReference type="PANTHER" id="PTHR33365">
    <property type="entry name" value="YALI0B05434P"/>
    <property type="match status" value="1"/>
</dbReference>
<dbReference type="Proteomes" id="UP000245956">
    <property type="component" value="Unassembled WGS sequence"/>
</dbReference>
<feature type="transmembrane region" description="Helical" evidence="4">
    <location>
        <begin position="49"/>
        <end position="73"/>
    </location>
</feature>
<dbReference type="EMBL" id="LCWV01000001">
    <property type="protein sequence ID" value="PWI76148.1"/>
    <property type="molecule type" value="Genomic_DNA"/>
</dbReference>
<dbReference type="GeneID" id="28884627"/>
<evidence type="ECO:0008006" key="10">
    <source>
        <dbReference type="Google" id="ProtNLM"/>
    </source>
</evidence>
<organism evidence="5 8">
    <name type="scientific">Purpureocillium lilacinum</name>
    <name type="common">Paecilomyces lilacinus</name>
    <dbReference type="NCBI Taxonomy" id="33203"/>
    <lineage>
        <taxon>Eukaryota</taxon>
        <taxon>Fungi</taxon>
        <taxon>Dikarya</taxon>
        <taxon>Ascomycota</taxon>
        <taxon>Pezizomycotina</taxon>
        <taxon>Sordariomycetes</taxon>
        <taxon>Hypocreomycetidae</taxon>
        <taxon>Hypocreales</taxon>
        <taxon>Ophiocordycipitaceae</taxon>
        <taxon>Purpureocillium</taxon>
    </lineage>
</organism>
<reference evidence="5 8" key="3">
    <citation type="submission" date="2016-01" db="EMBL/GenBank/DDBJ databases">
        <title>Biosynthesis of antibiotic leucinostatins and their inhibition on Phytophthora in bio-control Purpureocillium lilacinum.</title>
        <authorList>
            <person name="Wang G."/>
            <person name="Liu Z."/>
            <person name="Lin R."/>
            <person name="Li E."/>
            <person name="Mao Z."/>
            <person name="Ling J."/>
            <person name="Yin W."/>
            <person name="Xie B."/>
        </authorList>
    </citation>
    <scope>NUCLEOTIDE SEQUENCE [LARGE SCALE GENOMIC DNA]</scope>
    <source>
        <strain evidence="5">PLBJ-1</strain>
        <strain evidence="6">PLFJ-1</strain>
    </source>
</reference>
<sequence>MAGQNTKSAEFRDSSGDENEFMDSKGLLEEYGKEQIILKRTGLRRGHKWCLFALVTLSLLLNVMLLSIGAFLYQRRGPASPIFPQALYSPAQDVLKYEVVKFDTAFGHGKTKYQGDPSPELDKLWEDLFLLELQIPREQAKLLPNKTIPVHPDLPDSFAVGLGVFHDLHCLNTLRRGLDYFNFQLWNDTHNPLNTPLHLLDDDHRLGGPLDPPHLSHCIDHLRQAIQCHSDISAVVWQWSEAAHDNKIYGSTVRTCRNFDAVRQWATEHDYSKIIYSPEKPEELGLCGAFDQGCGN</sequence>
<reference evidence="7 9" key="2">
    <citation type="journal article" date="2016" name="Front. Microbiol.">
        <title>Genome and transcriptome sequences reveal the specific parasitism of the nematophagous Purpureocillium lilacinum 36-1.</title>
        <authorList>
            <person name="Xie J."/>
            <person name="Li S."/>
            <person name="Mo C."/>
            <person name="Xiao X."/>
            <person name="Peng D."/>
            <person name="Wang G."/>
            <person name="Xiao Y."/>
        </authorList>
    </citation>
    <scope>NUCLEOTIDE SEQUENCE [LARGE SCALE GENOMIC DNA]</scope>
    <source>
        <strain evidence="7 9">36-1</strain>
    </source>
</reference>
<protein>
    <recommendedName>
        <fullName evidence="10">Tat pathway signal sequence</fullName>
    </recommendedName>
</protein>
<comment type="caution">
    <text evidence="5">The sequence shown here is derived from an EMBL/GenBank/DDBJ whole genome shotgun (WGS) entry which is preliminary data.</text>
</comment>
<evidence type="ECO:0000256" key="1">
    <source>
        <dbReference type="ARBA" id="ARBA00004685"/>
    </source>
</evidence>
<evidence type="ECO:0000256" key="2">
    <source>
        <dbReference type="ARBA" id="ARBA00035112"/>
    </source>
</evidence>
<dbReference type="STRING" id="33203.A0A179GNP0"/>
<gene>
    <name evidence="7" type="ORF">PCL_03342</name>
    <name evidence="5" type="ORF">VFPBJ_07044</name>
    <name evidence="6" type="ORF">VFPFJ_02494</name>
</gene>
<accession>A0A179GNP0</accession>
<evidence type="ECO:0000313" key="9">
    <source>
        <dbReference type="Proteomes" id="UP000245956"/>
    </source>
</evidence>
<dbReference type="Proteomes" id="UP000078240">
    <property type="component" value="Unassembled WGS sequence"/>
</dbReference>
<name>A0A179GNP0_PURLI</name>
<dbReference type="KEGG" id="plj:28884627"/>
<keyword evidence="4" id="KW-0472">Membrane</keyword>
<reference evidence="7" key="1">
    <citation type="submission" date="2015-05" db="EMBL/GenBank/DDBJ databases">
        <authorList>
            <person name="Wang D.B."/>
            <person name="Wang M."/>
        </authorList>
    </citation>
    <scope>NUCLEOTIDE SEQUENCE</scope>
    <source>
        <strain evidence="7">36-1</strain>
    </source>
</reference>
<evidence type="ECO:0000313" key="5">
    <source>
        <dbReference type="EMBL" id="OAQ78923.1"/>
    </source>
</evidence>
<evidence type="ECO:0000256" key="3">
    <source>
        <dbReference type="SAM" id="MobiDB-lite"/>
    </source>
</evidence>
<dbReference type="Proteomes" id="UP000078340">
    <property type="component" value="Unassembled WGS sequence"/>
</dbReference>
<proteinExistence type="inferred from homology"/>
<dbReference type="InterPro" id="IPR021765">
    <property type="entry name" value="UstYa-like"/>
</dbReference>
<keyword evidence="4" id="KW-0812">Transmembrane</keyword>
<feature type="region of interest" description="Disordered" evidence="3">
    <location>
        <begin position="1"/>
        <end position="20"/>
    </location>
</feature>
<evidence type="ECO:0000256" key="4">
    <source>
        <dbReference type="SAM" id="Phobius"/>
    </source>
</evidence>
<comment type="similarity">
    <text evidence="2">Belongs to the ustYa family.</text>
</comment>
<comment type="pathway">
    <text evidence="1">Mycotoxin biosynthesis.</text>
</comment>
<dbReference type="EMBL" id="LSBH01000005">
    <property type="protein sequence ID" value="OAQ78923.1"/>
    <property type="molecule type" value="Genomic_DNA"/>
</dbReference>
<evidence type="ECO:0000313" key="8">
    <source>
        <dbReference type="Proteomes" id="UP000078240"/>
    </source>
</evidence>
<evidence type="ECO:0000313" key="7">
    <source>
        <dbReference type="EMBL" id="PWI76148.1"/>
    </source>
</evidence>
<dbReference type="PANTHER" id="PTHR33365:SF4">
    <property type="entry name" value="CYCLOCHLOROTINE BIOSYNTHESIS PROTEIN O"/>
    <property type="match status" value="1"/>
</dbReference>
<dbReference type="AlphaFoldDB" id="A0A179GNP0"/>